<dbReference type="EMBL" id="MDER01000035">
    <property type="protein sequence ID" value="ODP28727.1"/>
    <property type="molecule type" value="Genomic_DNA"/>
</dbReference>
<evidence type="ECO:0000259" key="2">
    <source>
        <dbReference type="Pfam" id="PF20434"/>
    </source>
</evidence>
<keyword evidence="3" id="KW-0624">Polysaccharide degradation</keyword>
<dbReference type="Gene3D" id="3.40.50.1820">
    <property type="entry name" value="alpha/beta hydrolase"/>
    <property type="match status" value="1"/>
</dbReference>
<sequence>MSVEKIWIDGKEDTATTEERAYLVPFIVEHSDKVVIVLPGGGYEHRADHEGAPVAEWLNQNGISAFVLHYRLSPKQQRIPLEDGQRAICYVRAHAAHYGIHPSKIAILGFSAGGHLAAMTGTVYEEQSVTVAGVTQSISSRPDAMILCYPVITMEHYGHEGSRLSLLGAEASPEQIRAHSAEQCVTAQTPPAFIWHNTDDDVVPVQNSLQIAMALEQHHVPFELHIYESGGHGQGLALEHPVMGNWTKQCMIWLHRQGW</sequence>
<protein>
    <submittedName>
        <fullName evidence="3">Endo-1,4-beta-xylanase</fullName>
        <ecNumber evidence="3">3.2.1.8</ecNumber>
    </submittedName>
</protein>
<dbReference type="GO" id="GO:0045493">
    <property type="term" value="P:xylan catabolic process"/>
    <property type="evidence" value="ECO:0007669"/>
    <property type="project" value="UniProtKB-KW"/>
</dbReference>
<dbReference type="GO" id="GO:0031176">
    <property type="term" value="F:endo-1,4-beta-xylanase activity"/>
    <property type="evidence" value="ECO:0007669"/>
    <property type="project" value="UniProtKB-EC"/>
</dbReference>
<proteinExistence type="predicted"/>
<keyword evidence="3" id="KW-0858">Xylan degradation</keyword>
<comment type="caution">
    <text evidence="3">The sequence shown here is derived from an EMBL/GenBank/DDBJ whole genome shotgun (WGS) entry which is preliminary data.</text>
</comment>
<dbReference type="RefSeq" id="WP_069327436.1">
    <property type="nucleotide sequence ID" value="NZ_MDER01000035.1"/>
</dbReference>
<organism evidence="3 4">
    <name type="scientific">Paenibacillus nuruki</name>
    <dbReference type="NCBI Taxonomy" id="1886670"/>
    <lineage>
        <taxon>Bacteria</taxon>
        <taxon>Bacillati</taxon>
        <taxon>Bacillota</taxon>
        <taxon>Bacilli</taxon>
        <taxon>Bacillales</taxon>
        <taxon>Paenibacillaceae</taxon>
        <taxon>Paenibacillus</taxon>
    </lineage>
</organism>
<dbReference type="InterPro" id="IPR049492">
    <property type="entry name" value="BD-FAE-like_dom"/>
</dbReference>
<dbReference type="STRING" id="1886670.PTI45_02022"/>
<dbReference type="InterPro" id="IPR029058">
    <property type="entry name" value="AB_hydrolase_fold"/>
</dbReference>
<dbReference type="PANTHER" id="PTHR48081:SF6">
    <property type="entry name" value="PEPTIDASE S9 PROLYL OLIGOPEPTIDASE CATALYTIC DOMAIN-CONTAINING PROTEIN"/>
    <property type="match status" value="1"/>
</dbReference>
<dbReference type="AlphaFoldDB" id="A0A1E3L4H1"/>
<keyword evidence="3" id="KW-0326">Glycosidase</keyword>
<dbReference type="EC" id="3.2.1.8" evidence="3"/>
<keyword evidence="1 3" id="KW-0378">Hydrolase</keyword>
<gene>
    <name evidence="3" type="ORF">PTI45_02022</name>
</gene>
<dbReference type="InterPro" id="IPR050300">
    <property type="entry name" value="GDXG_lipolytic_enzyme"/>
</dbReference>
<feature type="domain" description="BD-FAE-like" evidence="2">
    <location>
        <begin position="30"/>
        <end position="214"/>
    </location>
</feature>
<dbReference type="Proteomes" id="UP000094578">
    <property type="component" value="Unassembled WGS sequence"/>
</dbReference>
<keyword evidence="4" id="KW-1185">Reference proteome</keyword>
<accession>A0A1E3L4H1</accession>
<evidence type="ECO:0000313" key="4">
    <source>
        <dbReference type="Proteomes" id="UP000094578"/>
    </source>
</evidence>
<dbReference type="SUPFAM" id="SSF53474">
    <property type="entry name" value="alpha/beta-Hydrolases"/>
    <property type="match status" value="1"/>
</dbReference>
<evidence type="ECO:0000256" key="1">
    <source>
        <dbReference type="ARBA" id="ARBA00022801"/>
    </source>
</evidence>
<dbReference type="PATRIC" id="fig|1886670.3.peg.2056"/>
<evidence type="ECO:0000313" key="3">
    <source>
        <dbReference type="EMBL" id="ODP28727.1"/>
    </source>
</evidence>
<name>A0A1E3L4H1_9BACL</name>
<keyword evidence="3" id="KW-0119">Carbohydrate metabolism</keyword>
<reference evidence="3 4" key="1">
    <citation type="submission" date="2016-08" db="EMBL/GenBank/DDBJ databases">
        <title>Genome sequencing of Paenibacillus sp. TI45-13ar, isolated from Korean traditional nuruk.</title>
        <authorList>
            <person name="Kim S.-J."/>
        </authorList>
    </citation>
    <scope>NUCLEOTIDE SEQUENCE [LARGE SCALE GENOMIC DNA]</scope>
    <source>
        <strain evidence="3 4">TI45-13ar</strain>
    </source>
</reference>
<dbReference type="PANTHER" id="PTHR48081">
    <property type="entry name" value="AB HYDROLASE SUPERFAMILY PROTEIN C4A8.06C"/>
    <property type="match status" value="1"/>
</dbReference>
<dbReference type="Pfam" id="PF20434">
    <property type="entry name" value="BD-FAE"/>
    <property type="match status" value="1"/>
</dbReference>